<sequence>MSPSQSKLDHLPARPPTPPRDIGNIVTEAIEFLDDSNEVENALAGTVRWKENQYDITDTPHSTPASDRTKKDSSPLKKVGFSLSPTYAPAPSSSGSLQLQRPLKARNTNDRRPTRPLKSILKPQNQPIPPTPEELEAGLSYFSPDKPSTFEKMLQSTIYSLAGTSRSCRLDAYLNINAALKAHEGVPDKDELEKQMARLQQFLARDISWKDEDGKLDANIVQQALKLAATLLHDQILSKALDDDFKSHLLDRSITVLESLDLPKIVVKHHAYLLGWQMFPAQLMSANRADRTISAFQTIEQRCSGNSVLDSRLTTYQRLLDRQPNVMLARMRDWIKPVVKGMFHPLQSIRERAIETCVKASLQLGEQPSASKVVLEYFESKGVDDKRKEFDEIVSKLNDMLSHKENTESVPQIWAALTLFLRSKRRSLDSWARVQAWLRLIQRCLNSTDLAVKREANRAWNQFVFVVMPDSSSSPKLMEMLSLPITVGLQKKRSDKNAKYLQAFALNSLYNLVHYAFRPGLSYAELDFAWDTYIGAILPKSIINSGAKGQQVACRILQGLFSPSAGAWDAHAAFHKDEVKPQSLPRIDPKWLRSRLAKVLVTVEPLIATTMWSEPNVVSLVNHMWLVLTQAVADAGSQEVRISTEMKEALAAIMGTMMRIWKAAQRRPAELDSHSNDQSDWIRQFGTLFRVAVTNIGSSNFREEILARSHHDEVKAAPTPSHRSSKHHYPLESPVMFVTTLFLNRPVSIPPCTTYFAEYSAVLKDCVDIDFMVTGLQLLVKLQSAFGTDSETRQLCTADAPRIWSAFAGQAVKLLLSDLEKQAGCETNHLGQAYRNVVSILEAGLHLMPTEAALLPDIIQLFQALLASAKYRSGYSGVLLAVLEPVSKCLSQLLSAPSTWTYLELTTNILSGVGWPQRDQSIQQGQEVLWGISMPASKAASAQNPYEHLYTLIRVTLLNSRRNWKGGMGEQMADFLSALSLMLKSCPCQLILNTIDQLQDGLVAWLNDPLTNASEHDADTKMIPTKVADVWQVVLELLDRLPERNSTVLHDLEALFIAGFTSMDDGVAIASFEYWNRTYGQEDALKYPVALSAHLKSLRHHVSLRLPNLPIESDEDLTLEVSGRFERKEEGANPLNAEYSWRANRPAVEKPFFNRNKSILQSPSHPSLAPLSRTRTAQKQSKLKLRHEDSQIDFAPINEISPTGPDQNSQMLTDHQKEVRDKQGQEANMFPDISSSPVFSSAAPEIHVHRKLDFVSAAGKDSERAETPVADVPAGSDFLGSSPTPRASRNGLQKAHRDLQLDNVDDNASEIPSSPPKDNQTDGPLTTLAVAQQTNAVTNDAILNASVGPEHDDKGGHGQHGAEILNPDQLEVANPGFEVYMPQDRHNKRDTTNEALGSEPDAMAEEAADRDSSPIHYSSDSGSEDSASKLTKESFDTTSEDQPESVSRIEESFVAQQSFEEDVDSPSNKAFGSDQGRKRKRSGGHRRDTKKQKAILPFKRFFSSLLGQSQEEKDDGSSIEDEIVVASSCPYESPHRDQPDVNIEEPESLRKLVIAEEKIMNSQTSEKPAKRGQGRPRKTQTPSPAPRLVAPAKKLKRKASTLSQTEPQGQEQLYDMSAFNRTETILSSSRRIRKQREGTDAKLIGEAEQSQDLPGSIVRRTAIAVVPSPIKQDLQAGRKRLWSETDGLEGAEADEGPVMQRRKATPKSIFGMLKSVLDDLRVSILGSQEERQIDDILFAIRRESHEAARRGRDG</sequence>
<feature type="region of interest" description="Disordered" evidence="7">
    <location>
        <begin position="1258"/>
        <end position="1327"/>
    </location>
</feature>
<feature type="domain" description="Telomere-associated protein Rif1 N-terminal" evidence="8">
    <location>
        <begin position="161"/>
        <end position="534"/>
    </location>
</feature>
<keyword evidence="4" id="KW-0779">Telomere</keyword>
<organism evidence="9 10">
    <name type="scientific">Polychaeton citri CBS 116435</name>
    <dbReference type="NCBI Taxonomy" id="1314669"/>
    <lineage>
        <taxon>Eukaryota</taxon>
        <taxon>Fungi</taxon>
        <taxon>Dikarya</taxon>
        <taxon>Ascomycota</taxon>
        <taxon>Pezizomycotina</taxon>
        <taxon>Dothideomycetes</taxon>
        <taxon>Dothideomycetidae</taxon>
        <taxon>Capnodiales</taxon>
        <taxon>Capnodiaceae</taxon>
        <taxon>Polychaeton</taxon>
    </lineage>
</organism>
<comment type="subcellular location">
    <subcellularLocation>
        <location evidence="2">Chromosome</location>
        <location evidence="2">Telomere</location>
    </subcellularLocation>
    <subcellularLocation>
        <location evidence="1">Nucleus</location>
    </subcellularLocation>
</comment>
<feature type="region of interest" description="Disordered" evidence="7">
    <location>
        <begin position="1340"/>
        <end position="1651"/>
    </location>
</feature>
<feature type="compositionally biased region" description="Polar residues" evidence="7">
    <location>
        <begin position="54"/>
        <end position="66"/>
    </location>
</feature>
<name>A0A9P4Q2G7_9PEZI</name>
<feature type="compositionally biased region" description="Basic and acidic residues" evidence="7">
    <location>
        <begin position="1426"/>
        <end position="1435"/>
    </location>
</feature>
<dbReference type="OrthoDB" id="1659429at2759"/>
<evidence type="ECO:0000256" key="3">
    <source>
        <dbReference type="ARBA" id="ARBA00022454"/>
    </source>
</evidence>
<feature type="compositionally biased region" description="Polar residues" evidence="7">
    <location>
        <begin position="1619"/>
        <end position="1629"/>
    </location>
</feature>
<feature type="compositionally biased region" description="Acidic residues" evidence="7">
    <location>
        <begin position="1512"/>
        <end position="1523"/>
    </location>
</feature>
<dbReference type="Pfam" id="PF12231">
    <property type="entry name" value="Rif1_N"/>
    <property type="match status" value="1"/>
</dbReference>
<evidence type="ECO:0000256" key="5">
    <source>
        <dbReference type="ARBA" id="ARBA00023242"/>
    </source>
</evidence>
<evidence type="ECO:0000313" key="9">
    <source>
        <dbReference type="EMBL" id="KAF2716827.1"/>
    </source>
</evidence>
<evidence type="ECO:0000259" key="8">
    <source>
        <dbReference type="Pfam" id="PF12231"/>
    </source>
</evidence>
<feature type="compositionally biased region" description="Polar residues" evidence="7">
    <location>
        <begin position="1279"/>
        <end position="1291"/>
    </location>
</feature>
<dbReference type="GO" id="GO:0140445">
    <property type="term" value="C:chromosome, telomeric repeat region"/>
    <property type="evidence" value="ECO:0007669"/>
    <property type="project" value="TreeGrafter"/>
</dbReference>
<evidence type="ECO:0000313" key="10">
    <source>
        <dbReference type="Proteomes" id="UP000799441"/>
    </source>
</evidence>
<feature type="region of interest" description="Disordered" evidence="7">
    <location>
        <begin position="1156"/>
        <end position="1236"/>
    </location>
</feature>
<feature type="region of interest" description="Disordered" evidence="7">
    <location>
        <begin position="54"/>
        <end position="130"/>
    </location>
</feature>
<dbReference type="InterPro" id="IPR016024">
    <property type="entry name" value="ARM-type_fold"/>
</dbReference>
<keyword evidence="3" id="KW-0158">Chromosome</keyword>
<protein>
    <recommendedName>
        <fullName evidence="8">Telomere-associated protein Rif1 N-terminal domain-containing protein</fullName>
    </recommendedName>
</protein>
<evidence type="ECO:0000256" key="2">
    <source>
        <dbReference type="ARBA" id="ARBA00004574"/>
    </source>
</evidence>
<keyword evidence="6" id="KW-0131">Cell cycle</keyword>
<feature type="compositionally biased region" description="Basic residues" evidence="7">
    <location>
        <begin position="1477"/>
        <end position="1493"/>
    </location>
</feature>
<dbReference type="SUPFAM" id="SSF48371">
    <property type="entry name" value="ARM repeat"/>
    <property type="match status" value="1"/>
</dbReference>
<keyword evidence="5" id="KW-0539">Nucleus</keyword>
<keyword evidence="10" id="KW-1185">Reference proteome</keyword>
<dbReference type="GO" id="GO:0005634">
    <property type="term" value="C:nucleus"/>
    <property type="evidence" value="ECO:0007669"/>
    <property type="project" value="UniProtKB-SubCell"/>
</dbReference>
<feature type="compositionally biased region" description="Basic and acidic residues" evidence="7">
    <location>
        <begin position="1635"/>
        <end position="1645"/>
    </location>
</feature>
<feature type="compositionally biased region" description="Polar residues" evidence="7">
    <location>
        <begin position="1600"/>
        <end position="1611"/>
    </location>
</feature>
<dbReference type="GO" id="GO:0000723">
    <property type="term" value="P:telomere maintenance"/>
    <property type="evidence" value="ECO:0007669"/>
    <property type="project" value="TreeGrafter"/>
</dbReference>
<dbReference type="PANTHER" id="PTHR22928:SF3">
    <property type="entry name" value="TELOMERE-ASSOCIATED PROTEIN RIF1"/>
    <property type="match status" value="1"/>
</dbReference>
<dbReference type="PANTHER" id="PTHR22928">
    <property type="entry name" value="TELOMERE-ASSOCIATED PROTEIN RIF1"/>
    <property type="match status" value="1"/>
</dbReference>
<evidence type="ECO:0000256" key="7">
    <source>
        <dbReference type="SAM" id="MobiDB-lite"/>
    </source>
</evidence>
<evidence type="ECO:0000256" key="4">
    <source>
        <dbReference type="ARBA" id="ARBA00022895"/>
    </source>
</evidence>
<proteinExistence type="predicted"/>
<feature type="compositionally biased region" description="Basic and acidic residues" evidence="7">
    <location>
        <begin position="1547"/>
        <end position="1559"/>
    </location>
</feature>
<feature type="compositionally biased region" description="Polar residues" evidence="7">
    <location>
        <begin position="1310"/>
        <end position="1327"/>
    </location>
</feature>
<dbReference type="EMBL" id="MU003860">
    <property type="protein sequence ID" value="KAF2716827.1"/>
    <property type="molecule type" value="Genomic_DNA"/>
</dbReference>
<gene>
    <name evidence="9" type="ORF">K431DRAFT_350026</name>
</gene>
<feature type="compositionally biased region" description="Basic and acidic residues" evidence="7">
    <location>
        <begin position="1214"/>
        <end position="1224"/>
    </location>
</feature>
<feature type="compositionally biased region" description="Basic and acidic residues" evidence="7">
    <location>
        <begin position="1383"/>
        <end position="1392"/>
    </location>
</feature>
<dbReference type="Proteomes" id="UP000799441">
    <property type="component" value="Unassembled WGS sequence"/>
</dbReference>
<comment type="caution">
    <text evidence="9">The sequence shown here is derived from an EMBL/GenBank/DDBJ whole genome shotgun (WGS) entry which is preliminary data.</text>
</comment>
<dbReference type="InterPro" id="IPR022031">
    <property type="entry name" value="Rif1_N"/>
</dbReference>
<reference evidence="9" key="1">
    <citation type="journal article" date="2020" name="Stud. Mycol.">
        <title>101 Dothideomycetes genomes: a test case for predicting lifestyles and emergence of pathogens.</title>
        <authorList>
            <person name="Haridas S."/>
            <person name="Albert R."/>
            <person name="Binder M."/>
            <person name="Bloem J."/>
            <person name="Labutti K."/>
            <person name="Salamov A."/>
            <person name="Andreopoulos B."/>
            <person name="Baker S."/>
            <person name="Barry K."/>
            <person name="Bills G."/>
            <person name="Bluhm B."/>
            <person name="Cannon C."/>
            <person name="Castanera R."/>
            <person name="Culley D."/>
            <person name="Daum C."/>
            <person name="Ezra D."/>
            <person name="Gonzalez J."/>
            <person name="Henrissat B."/>
            <person name="Kuo A."/>
            <person name="Liang C."/>
            <person name="Lipzen A."/>
            <person name="Lutzoni F."/>
            <person name="Magnuson J."/>
            <person name="Mondo S."/>
            <person name="Nolan M."/>
            <person name="Ohm R."/>
            <person name="Pangilinan J."/>
            <person name="Park H.-J."/>
            <person name="Ramirez L."/>
            <person name="Alfaro M."/>
            <person name="Sun H."/>
            <person name="Tritt A."/>
            <person name="Yoshinaga Y."/>
            <person name="Zwiers L.-H."/>
            <person name="Turgeon B."/>
            <person name="Goodwin S."/>
            <person name="Spatafora J."/>
            <person name="Crous P."/>
            <person name="Grigoriev I."/>
        </authorList>
    </citation>
    <scope>NUCLEOTIDE SEQUENCE</scope>
    <source>
        <strain evidence="9">CBS 116435</strain>
    </source>
</reference>
<feature type="compositionally biased region" description="Polar residues" evidence="7">
    <location>
        <begin position="1200"/>
        <end position="1213"/>
    </location>
</feature>
<feature type="region of interest" description="Disordered" evidence="7">
    <location>
        <begin position="1"/>
        <end position="23"/>
    </location>
</feature>
<accession>A0A9P4Q2G7</accession>
<evidence type="ECO:0000256" key="1">
    <source>
        <dbReference type="ARBA" id="ARBA00004123"/>
    </source>
</evidence>
<feature type="compositionally biased region" description="Polar residues" evidence="7">
    <location>
        <begin position="1156"/>
        <end position="1165"/>
    </location>
</feature>
<evidence type="ECO:0000256" key="6">
    <source>
        <dbReference type="ARBA" id="ARBA00023306"/>
    </source>
</evidence>